<dbReference type="InterPro" id="IPR001041">
    <property type="entry name" value="2Fe-2S_ferredoxin-type"/>
</dbReference>
<dbReference type="InterPro" id="IPR016208">
    <property type="entry name" value="Ald_Oxase/xanthine_DH-like"/>
</dbReference>
<dbReference type="PROSITE" id="PS00197">
    <property type="entry name" value="2FE2S_FER_1"/>
    <property type="match status" value="1"/>
</dbReference>
<name>A0A0F6YMP2_9BACT</name>
<dbReference type="InterPro" id="IPR012175">
    <property type="entry name" value="Xanth_DH_ssu_bac"/>
</dbReference>
<keyword evidence="5" id="KW-0408">Iron</keyword>
<organism evidence="8 9">
    <name type="scientific">Sandaracinus amylolyticus</name>
    <dbReference type="NCBI Taxonomy" id="927083"/>
    <lineage>
        <taxon>Bacteria</taxon>
        <taxon>Pseudomonadati</taxon>
        <taxon>Myxococcota</taxon>
        <taxon>Polyangia</taxon>
        <taxon>Polyangiales</taxon>
        <taxon>Sandaracinaceae</taxon>
        <taxon>Sandaracinus</taxon>
    </lineage>
</organism>
<dbReference type="Gene3D" id="3.10.20.30">
    <property type="match status" value="1"/>
</dbReference>
<dbReference type="CDD" id="cd00207">
    <property type="entry name" value="fer2"/>
    <property type="match status" value="1"/>
</dbReference>
<dbReference type="Pfam" id="PF01799">
    <property type="entry name" value="Fer2_2"/>
    <property type="match status" value="1"/>
</dbReference>
<dbReference type="InterPro" id="IPR005107">
    <property type="entry name" value="CO_DH_flav_C"/>
</dbReference>
<keyword evidence="4" id="KW-0560">Oxidoreductase</keyword>
<dbReference type="PROSITE" id="PS51085">
    <property type="entry name" value="2FE2S_FER_2"/>
    <property type="match status" value="1"/>
</dbReference>
<dbReference type="PROSITE" id="PS51387">
    <property type="entry name" value="FAD_PCMH"/>
    <property type="match status" value="1"/>
</dbReference>
<dbReference type="Pfam" id="PF03450">
    <property type="entry name" value="CO_deh_flav_C"/>
    <property type="match status" value="1"/>
</dbReference>
<evidence type="ECO:0000259" key="6">
    <source>
        <dbReference type="PROSITE" id="PS51085"/>
    </source>
</evidence>
<dbReference type="Gene3D" id="3.30.465.10">
    <property type="match status" value="1"/>
</dbReference>
<dbReference type="Proteomes" id="UP000034883">
    <property type="component" value="Chromosome"/>
</dbReference>
<gene>
    <name evidence="8" type="ORF">DB32_008406</name>
</gene>
<dbReference type="PIRSF" id="PIRSF036557">
    <property type="entry name" value="XdhA_RC"/>
    <property type="match status" value="1"/>
</dbReference>
<dbReference type="InterPro" id="IPR016169">
    <property type="entry name" value="FAD-bd_PCMH_sub2"/>
</dbReference>
<dbReference type="InterPro" id="IPR036318">
    <property type="entry name" value="FAD-bd_PCMH-like_sf"/>
</dbReference>
<dbReference type="SUPFAM" id="SSF54292">
    <property type="entry name" value="2Fe-2S ferredoxin-like"/>
    <property type="match status" value="1"/>
</dbReference>
<dbReference type="AlphaFoldDB" id="A0A0F6YMP2"/>
<evidence type="ECO:0000259" key="7">
    <source>
        <dbReference type="PROSITE" id="PS51387"/>
    </source>
</evidence>
<dbReference type="RefSeq" id="WP_053238139.1">
    <property type="nucleotide sequence ID" value="NZ_CP011125.1"/>
</dbReference>
<proteinExistence type="predicted"/>
<evidence type="ECO:0000256" key="3">
    <source>
        <dbReference type="ARBA" id="ARBA00022827"/>
    </source>
</evidence>
<dbReference type="PANTHER" id="PTHR45444:SF3">
    <property type="entry name" value="XANTHINE DEHYDROGENASE"/>
    <property type="match status" value="1"/>
</dbReference>
<protein>
    <submittedName>
        <fullName evidence="8">Xanthine dehydrogenase iron-sulfur subunit</fullName>
    </submittedName>
</protein>
<dbReference type="InterPro" id="IPR002346">
    <property type="entry name" value="Mopterin_DH_FAD-bd"/>
</dbReference>
<dbReference type="SUPFAM" id="SSF55447">
    <property type="entry name" value="CO dehydrogenase flavoprotein C-terminal domain-like"/>
    <property type="match status" value="1"/>
</dbReference>
<dbReference type="InterPro" id="IPR012675">
    <property type="entry name" value="Beta-grasp_dom_sf"/>
</dbReference>
<accession>A0A0F6YMP2</accession>
<reference evidence="8 9" key="1">
    <citation type="submission" date="2015-03" db="EMBL/GenBank/DDBJ databases">
        <title>Genome assembly of Sandaracinus amylolyticus DSM 53668.</title>
        <authorList>
            <person name="Sharma G."/>
            <person name="Subramanian S."/>
        </authorList>
    </citation>
    <scope>NUCLEOTIDE SEQUENCE [LARGE SCALE GENOMIC DNA]</scope>
    <source>
        <strain evidence="8 9">DSM 53668</strain>
    </source>
</reference>
<dbReference type="SUPFAM" id="SSF47741">
    <property type="entry name" value="CO dehydrogenase ISP C-domain like"/>
    <property type="match status" value="1"/>
</dbReference>
<dbReference type="InterPro" id="IPR002888">
    <property type="entry name" value="2Fe-2S-bd"/>
</dbReference>
<dbReference type="InterPro" id="IPR016166">
    <property type="entry name" value="FAD-bd_PCMH"/>
</dbReference>
<dbReference type="GO" id="GO:0005506">
    <property type="term" value="F:iron ion binding"/>
    <property type="evidence" value="ECO:0007669"/>
    <property type="project" value="InterPro"/>
</dbReference>
<feature type="domain" description="FAD-binding PCMH-type" evidence="7">
    <location>
        <begin position="190"/>
        <end position="363"/>
    </location>
</feature>
<dbReference type="EMBL" id="CP011125">
    <property type="protein sequence ID" value="AKF11257.1"/>
    <property type="molecule type" value="Genomic_DNA"/>
</dbReference>
<evidence type="ECO:0000313" key="8">
    <source>
        <dbReference type="EMBL" id="AKF11257.1"/>
    </source>
</evidence>
<dbReference type="Gene3D" id="1.10.150.120">
    <property type="entry name" value="[2Fe-2S]-binding domain"/>
    <property type="match status" value="1"/>
</dbReference>
<evidence type="ECO:0000256" key="4">
    <source>
        <dbReference type="ARBA" id="ARBA00023002"/>
    </source>
</evidence>
<sequence>MAISEAIRFRLNGREVEARGVDPNTTLLHWLRASGLTGSKEGCAEGECGACAVALVETGPDGRTRYEAINSCLFLVAQAQGREIVSVEGVAPSERALHPVQEAMARGGGSQCGYCTPGFVVSLFAEYYRGEEGPLDEESFAGNLCRCTGYRPIRDAAHELATIRRTRSEADDAHRERLAAPAPESKSFAYAASTRRFHRPTTLAEATALLAHEPELTIVAGGTDVVVDINQRHVRHAAIVSLDRVAELRGVRIGESAIEIGAGEPLARLEERLHGTIAMFDQLLPLFSSRLIRTRATLGGNLVTASPIGDSPPVLLALGAEVVIAGPNDDRAVAIDEFFAGYRKTALAKGELVRAVRIPRPLPGIQRFYKVSKRRMDDISTVAGAFAIDVDARGVVTSARLAFGGVAATPIRARRAEAALIGKPFGHAAIGSAVVAARGELAPIDDHRGSAKYRRAMIGALLEKLVADESETVATR</sequence>
<dbReference type="PANTHER" id="PTHR45444">
    <property type="entry name" value="XANTHINE DEHYDROGENASE"/>
    <property type="match status" value="1"/>
</dbReference>
<dbReference type="Gene3D" id="3.30.390.50">
    <property type="entry name" value="CO dehydrogenase flavoprotein, C-terminal domain"/>
    <property type="match status" value="1"/>
</dbReference>
<feature type="domain" description="2Fe-2S ferredoxin-type" evidence="6">
    <location>
        <begin position="5"/>
        <end position="90"/>
    </location>
</feature>
<evidence type="ECO:0000256" key="1">
    <source>
        <dbReference type="ARBA" id="ARBA00022630"/>
    </source>
</evidence>
<dbReference type="Gene3D" id="3.30.43.10">
    <property type="entry name" value="Uridine Diphospho-n-acetylenolpyruvylglucosamine Reductase, domain 2"/>
    <property type="match status" value="1"/>
</dbReference>
<keyword evidence="1" id="KW-0285">Flavoprotein</keyword>
<evidence type="ECO:0000256" key="5">
    <source>
        <dbReference type="ARBA" id="ARBA00023004"/>
    </source>
</evidence>
<dbReference type="InterPro" id="IPR036010">
    <property type="entry name" value="2Fe-2S_ferredoxin-like_sf"/>
</dbReference>
<dbReference type="GO" id="GO:0016491">
    <property type="term" value="F:oxidoreductase activity"/>
    <property type="evidence" value="ECO:0007669"/>
    <property type="project" value="UniProtKB-KW"/>
</dbReference>
<dbReference type="OrthoDB" id="9783813at2"/>
<dbReference type="KEGG" id="samy:DB32_008406"/>
<evidence type="ECO:0000256" key="2">
    <source>
        <dbReference type="ARBA" id="ARBA00022723"/>
    </source>
</evidence>
<dbReference type="InterPro" id="IPR036683">
    <property type="entry name" value="CO_DH_flav_C_dom_sf"/>
</dbReference>
<dbReference type="GO" id="GO:0051537">
    <property type="term" value="F:2 iron, 2 sulfur cluster binding"/>
    <property type="evidence" value="ECO:0007669"/>
    <property type="project" value="InterPro"/>
</dbReference>
<keyword evidence="3" id="KW-0274">FAD</keyword>
<dbReference type="InterPro" id="IPR036884">
    <property type="entry name" value="2Fe-2S-bd_dom_sf"/>
</dbReference>
<dbReference type="Pfam" id="PF00941">
    <property type="entry name" value="FAD_binding_5"/>
    <property type="match status" value="1"/>
</dbReference>
<dbReference type="GO" id="GO:0071949">
    <property type="term" value="F:FAD binding"/>
    <property type="evidence" value="ECO:0007669"/>
    <property type="project" value="InterPro"/>
</dbReference>
<dbReference type="InterPro" id="IPR006058">
    <property type="entry name" value="2Fe2S_fd_BS"/>
</dbReference>
<keyword evidence="2" id="KW-0479">Metal-binding</keyword>
<dbReference type="SMART" id="SM01092">
    <property type="entry name" value="CO_deh_flav_C"/>
    <property type="match status" value="1"/>
</dbReference>
<keyword evidence="9" id="KW-1185">Reference proteome</keyword>
<dbReference type="STRING" id="927083.DB32_008406"/>
<dbReference type="InterPro" id="IPR016167">
    <property type="entry name" value="FAD-bd_PCMH_sub1"/>
</dbReference>
<dbReference type="Pfam" id="PF00111">
    <property type="entry name" value="Fer2"/>
    <property type="match status" value="1"/>
</dbReference>
<evidence type="ECO:0000313" key="9">
    <source>
        <dbReference type="Proteomes" id="UP000034883"/>
    </source>
</evidence>
<dbReference type="SUPFAM" id="SSF56176">
    <property type="entry name" value="FAD-binding/transporter-associated domain-like"/>
    <property type="match status" value="1"/>
</dbReference>